<dbReference type="Gene3D" id="3.40.50.2300">
    <property type="match status" value="1"/>
</dbReference>
<evidence type="ECO:0000259" key="2">
    <source>
        <dbReference type="PROSITE" id="PS50110"/>
    </source>
</evidence>
<dbReference type="GO" id="GO:0000160">
    <property type="term" value="P:phosphorelay signal transduction system"/>
    <property type="evidence" value="ECO:0007669"/>
    <property type="project" value="InterPro"/>
</dbReference>
<evidence type="ECO:0000313" key="3">
    <source>
        <dbReference type="EMBL" id="MBJ3783722.1"/>
    </source>
</evidence>
<sequence>MRFRRLSLSRDGRRIFVVEDETLVLINLEDMLDELGWTVLAQAMWLPEAERLAASVEAPDAAILDVNIGGVTVFPAARILAERGVPILFATGYGREGLPPEWQDRPVIMKPYTQRDVAQALADLMDTAA</sequence>
<reference evidence="3" key="1">
    <citation type="submission" date="2020-12" db="EMBL/GenBank/DDBJ databases">
        <title>Devosia sp. MSA67 isolated from Mo River.</title>
        <authorList>
            <person name="Ma F."/>
            <person name="Zi Z."/>
        </authorList>
    </citation>
    <scope>NUCLEOTIDE SEQUENCE</scope>
    <source>
        <strain evidence="3">MSA67</strain>
    </source>
</reference>
<evidence type="ECO:0000313" key="4">
    <source>
        <dbReference type="Proteomes" id="UP000602124"/>
    </source>
</evidence>
<dbReference type="EMBL" id="JAEKMH010000001">
    <property type="protein sequence ID" value="MBJ3783722.1"/>
    <property type="molecule type" value="Genomic_DNA"/>
</dbReference>
<dbReference type="InterPro" id="IPR011006">
    <property type="entry name" value="CheY-like_superfamily"/>
</dbReference>
<accession>A0A934MG98</accession>
<keyword evidence="4" id="KW-1185">Reference proteome</keyword>
<keyword evidence="1" id="KW-0597">Phosphoprotein</keyword>
<dbReference type="AlphaFoldDB" id="A0A934MG98"/>
<feature type="domain" description="Response regulatory" evidence="2">
    <location>
        <begin position="14"/>
        <end position="125"/>
    </location>
</feature>
<name>A0A934MG98_9HYPH</name>
<dbReference type="Proteomes" id="UP000602124">
    <property type="component" value="Unassembled WGS sequence"/>
</dbReference>
<dbReference type="SUPFAM" id="SSF52172">
    <property type="entry name" value="CheY-like"/>
    <property type="match status" value="1"/>
</dbReference>
<proteinExistence type="predicted"/>
<dbReference type="SMART" id="SM00448">
    <property type="entry name" value="REC"/>
    <property type="match status" value="1"/>
</dbReference>
<organism evidence="3 4">
    <name type="scientific">Devosia sediminis</name>
    <dbReference type="NCBI Taxonomy" id="2798801"/>
    <lineage>
        <taxon>Bacteria</taxon>
        <taxon>Pseudomonadati</taxon>
        <taxon>Pseudomonadota</taxon>
        <taxon>Alphaproteobacteria</taxon>
        <taxon>Hyphomicrobiales</taxon>
        <taxon>Devosiaceae</taxon>
        <taxon>Devosia</taxon>
    </lineage>
</organism>
<dbReference type="InterPro" id="IPR001789">
    <property type="entry name" value="Sig_transdc_resp-reg_receiver"/>
</dbReference>
<gene>
    <name evidence="3" type="ORF">JEQ47_03220</name>
</gene>
<dbReference type="PROSITE" id="PS50110">
    <property type="entry name" value="RESPONSE_REGULATORY"/>
    <property type="match status" value="1"/>
</dbReference>
<evidence type="ECO:0000256" key="1">
    <source>
        <dbReference type="PROSITE-ProRule" id="PRU00169"/>
    </source>
</evidence>
<protein>
    <submittedName>
        <fullName evidence="3">Response regulator</fullName>
    </submittedName>
</protein>
<comment type="caution">
    <text evidence="3">The sequence shown here is derived from an EMBL/GenBank/DDBJ whole genome shotgun (WGS) entry which is preliminary data.</text>
</comment>
<feature type="modified residue" description="4-aspartylphosphate" evidence="1">
    <location>
        <position position="65"/>
    </location>
</feature>